<comment type="caution">
    <text evidence="2">The sequence shown here is derived from an EMBL/GenBank/DDBJ whole genome shotgun (WGS) entry which is preliminary data.</text>
</comment>
<name>A0ABV3GZS4_9ACTN</name>
<gene>
    <name evidence="2" type="ORF">AB0K40_09840</name>
</gene>
<evidence type="ECO:0000313" key="3">
    <source>
        <dbReference type="Proteomes" id="UP001552427"/>
    </source>
</evidence>
<evidence type="ECO:0000256" key="1">
    <source>
        <dbReference type="SAM" id="Phobius"/>
    </source>
</evidence>
<feature type="transmembrane region" description="Helical" evidence="1">
    <location>
        <begin position="59"/>
        <end position="84"/>
    </location>
</feature>
<dbReference type="EMBL" id="JBFARM010000003">
    <property type="protein sequence ID" value="MEV4285793.1"/>
    <property type="molecule type" value="Genomic_DNA"/>
</dbReference>
<proteinExistence type="predicted"/>
<dbReference type="Proteomes" id="UP001552427">
    <property type="component" value="Unassembled WGS sequence"/>
</dbReference>
<sequence length="344" mass="37147">MLGAALKETTGLFERRFLLNALLPALVLVGLCGAVVVGSTAGPQAGLAAWSRQDARLTALYSIAFLAAVVLVATWLSGMSTLLLRWYEGDWTRRPWRLLARAGRHWHAHVHAGLRPTELPDYQRLYSGYPSDVAEIMPTRLGNILKNAVLHPEERYGIDAALVWPRLYPLLPADHRATLAAVRADLEFFLTISFLAGFFSTASGLFLLATGAPAGLFLLCHTGGAAVALLSYACALGPARLYGEQVKVTFDVYRGDLLAHLGHEAGSEDEEWVLWEALAQQWYRGAPVAATVRAAAAVRAAPTPRQPATVTGGRRAWHRVRLPLSGWFLILAVLTGAAGASLLA</sequence>
<keyword evidence="1" id="KW-0812">Transmembrane</keyword>
<keyword evidence="1" id="KW-0472">Membrane</keyword>
<keyword evidence="3" id="KW-1185">Reference proteome</keyword>
<feature type="transmembrane region" description="Helical" evidence="1">
    <location>
        <begin position="188"/>
        <end position="209"/>
    </location>
</feature>
<feature type="transmembrane region" description="Helical" evidence="1">
    <location>
        <begin position="324"/>
        <end position="343"/>
    </location>
</feature>
<protein>
    <submittedName>
        <fullName evidence="2">Uncharacterized protein</fullName>
    </submittedName>
</protein>
<evidence type="ECO:0000313" key="2">
    <source>
        <dbReference type="EMBL" id="MEV4285793.1"/>
    </source>
</evidence>
<feature type="transmembrane region" description="Helical" evidence="1">
    <location>
        <begin position="215"/>
        <end position="237"/>
    </location>
</feature>
<keyword evidence="1" id="KW-1133">Transmembrane helix</keyword>
<dbReference type="RefSeq" id="WP_364446936.1">
    <property type="nucleotide sequence ID" value="NZ_JBFARM010000003.1"/>
</dbReference>
<accession>A0ABV3GZS4</accession>
<organism evidence="2 3">
    <name type="scientific">Nonomuraea bangladeshensis</name>
    <dbReference type="NCBI Taxonomy" id="404385"/>
    <lineage>
        <taxon>Bacteria</taxon>
        <taxon>Bacillati</taxon>
        <taxon>Actinomycetota</taxon>
        <taxon>Actinomycetes</taxon>
        <taxon>Streptosporangiales</taxon>
        <taxon>Streptosporangiaceae</taxon>
        <taxon>Nonomuraea</taxon>
    </lineage>
</organism>
<feature type="transmembrane region" description="Helical" evidence="1">
    <location>
        <begin position="17"/>
        <end position="39"/>
    </location>
</feature>
<reference evidence="2 3" key="1">
    <citation type="submission" date="2024-06" db="EMBL/GenBank/DDBJ databases">
        <title>The Natural Products Discovery Center: Release of the First 8490 Sequenced Strains for Exploring Actinobacteria Biosynthetic Diversity.</title>
        <authorList>
            <person name="Kalkreuter E."/>
            <person name="Kautsar S.A."/>
            <person name="Yang D."/>
            <person name="Bader C.D."/>
            <person name="Teijaro C.N."/>
            <person name="Fluegel L."/>
            <person name="Davis C.M."/>
            <person name="Simpson J.R."/>
            <person name="Lauterbach L."/>
            <person name="Steele A.D."/>
            <person name="Gui C."/>
            <person name="Meng S."/>
            <person name="Li G."/>
            <person name="Viehrig K."/>
            <person name="Ye F."/>
            <person name="Su P."/>
            <person name="Kiefer A.F."/>
            <person name="Nichols A."/>
            <person name="Cepeda A.J."/>
            <person name="Yan W."/>
            <person name="Fan B."/>
            <person name="Jiang Y."/>
            <person name="Adhikari A."/>
            <person name="Zheng C.-J."/>
            <person name="Schuster L."/>
            <person name="Cowan T.M."/>
            <person name="Smanski M.J."/>
            <person name="Chevrette M.G."/>
            <person name="De Carvalho L.P.S."/>
            <person name="Shen B."/>
        </authorList>
    </citation>
    <scope>NUCLEOTIDE SEQUENCE [LARGE SCALE GENOMIC DNA]</scope>
    <source>
        <strain evidence="2 3">NPDC049574</strain>
    </source>
</reference>